<gene>
    <name evidence="3" type="ORF">CBW24_01495</name>
</gene>
<dbReference type="PANTHER" id="PTHR35535">
    <property type="entry name" value="HEAT SHOCK PROTEIN HSLJ"/>
    <property type="match status" value="1"/>
</dbReference>
<keyword evidence="1" id="KW-0732">Signal</keyword>
<dbReference type="AlphaFoldDB" id="A0A291LVZ4"/>
<dbReference type="InterPro" id="IPR038670">
    <property type="entry name" value="HslJ-like_sf"/>
</dbReference>
<evidence type="ECO:0000313" key="3">
    <source>
        <dbReference type="EMBL" id="ATI40814.1"/>
    </source>
</evidence>
<evidence type="ECO:0000313" key="4">
    <source>
        <dbReference type="Proteomes" id="UP000219050"/>
    </source>
</evidence>
<keyword evidence="4" id="KW-1185">Reference proteome</keyword>
<organism evidence="3 4">
    <name type="scientific">Pacificitalea manganoxidans</name>
    <dbReference type="NCBI Taxonomy" id="1411902"/>
    <lineage>
        <taxon>Bacteria</taxon>
        <taxon>Pseudomonadati</taxon>
        <taxon>Pseudomonadota</taxon>
        <taxon>Alphaproteobacteria</taxon>
        <taxon>Rhodobacterales</taxon>
        <taxon>Paracoccaceae</taxon>
        <taxon>Pacificitalea</taxon>
    </lineage>
</organism>
<feature type="domain" description="DUF306" evidence="2">
    <location>
        <begin position="51"/>
        <end position="143"/>
    </location>
</feature>
<name>A0A291LVZ4_9RHOB</name>
<sequence length="150" mass="15888">MYEFAPTGGVCLRRVFGVGRCRLAAAAIMVLAGSAISVQAEKTLSEFAGNQSEWVLVAIDGAPAPDGVTLTFPVPNRISGQGPCNSYSAQIVAPFPWFSLAGITATRMVCPALEAEQRYFSILEHMSAVELNGASMTLTGAGESLRYRAR</sequence>
<reference evidence="3 4" key="1">
    <citation type="submission" date="2017-05" db="EMBL/GenBank/DDBJ databases">
        <title>Comparative genomic and metabolic analysis of manganese-oxidizing mechanisms in Celeribater manganoxidans DY25T: its adaption to the environment of polymetallic nodule.</title>
        <authorList>
            <person name="Wang X."/>
        </authorList>
    </citation>
    <scope>NUCLEOTIDE SEQUENCE [LARGE SCALE GENOMIC DNA]</scope>
    <source>
        <strain evidence="3 4">DY25</strain>
    </source>
</reference>
<evidence type="ECO:0000259" key="2">
    <source>
        <dbReference type="Pfam" id="PF03724"/>
    </source>
</evidence>
<dbReference type="Proteomes" id="UP000219050">
    <property type="component" value="Chromosome"/>
</dbReference>
<dbReference type="InterPro" id="IPR005184">
    <property type="entry name" value="DUF306_Meta_HslJ"/>
</dbReference>
<dbReference type="KEGG" id="cmag:CBW24_01495"/>
<dbReference type="PANTHER" id="PTHR35535:SF2">
    <property type="entry name" value="DUF306 DOMAIN-CONTAINING PROTEIN"/>
    <property type="match status" value="1"/>
</dbReference>
<dbReference type="Pfam" id="PF03724">
    <property type="entry name" value="META"/>
    <property type="match status" value="1"/>
</dbReference>
<accession>A0A291LVZ4</accession>
<protein>
    <recommendedName>
        <fullName evidence="2">DUF306 domain-containing protein</fullName>
    </recommendedName>
</protein>
<evidence type="ECO:0000256" key="1">
    <source>
        <dbReference type="SAM" id="SignalP"/>
    </source>
</evidence>
<dbReference type="Gene3D" id="2.40.128.270">
    <property type="match status" value="1"/>
</dbReference>
<proteinExistence type="predicted"/>
<feature type="chain" id="PRO_5012900340" description="DUF306 domain-containing protein" evidence="1">
    <location>
        <begin position="41"/>
        <end position="150"/>
    </location>
</feature>
<feature type="signal peptide" evidence="1">
    <location>
        <begin position="1"/>
        <end position="40"/>
    </location>
</feature>
<dbReference type="InterPro" id="IPR053147">
    <property type="entry name" value="Hsp_HslJ-like"/>
</dbReference>
<dbReference type="EMBL" id="CP021404">
    <property type="protein sequence ID" value="ATI40814.1"/>
    <property type="molecule type" value="Genomic_DNA"/>
</dbReference>